<evidence type="ECO:0000313" key="8">
    <source>
        <dbReference type="EMBL" id="TVU10424.1"/>
    </source>
</evidence>
<keyword evidence="3" id="KW-0813">Transport</keyword>
<organism evidence="8 9">
    <name type="scientific">Eragrostis curvula</name>
    <name type="common">weeping love grass</name>
    <dbReference type="NCBI Taxonomy" id="38414"/>
    <lineage>
        <taxon>Eukaryota</taxon>
        <taxon>Viridiplantae</taxon>
        <taxon>Streptophyta</taxon>
        <taxon>Embryophyta</taxon>
        <taxon>Tracheophyta</taxon>
        <taxon>Spermatophyta</taxon>
        <taxon>Magnoliopsida</taxon>
        <taxon>Liliopsida</taxon>
        <taxon>Poales</taxon>
        <taxon>Poaceae</taxon>
        <taxon>PACMAD clade</taxon>
        <taxon>Chloridoideae</taxon>
        <taxon>Eragrostideae</taxon>
        <taxon>Eragrostidinae</taxon>
        <taxon>Eragrostis</taxon>
    </lineage>
</organism>
<dbReference type="PANTHER" id="PTHR31376:SF10">
    <property type="entry name" value="PURINE PERMEASE 5-RELATED"/>
    <property type="match status" value="1"/>
</dbReference>
<evidence type="ECO:0000256" key="4">
    <source>
        <dbReference type="ARBA" id="ARBA00022692"/>
    </source>
</evidence>
<dbReference type="InterPro" id="IPR030182">
    <property type="entry name" value="PUP_plant"/>
</dbReference>
<evidence type="ECO:0000256" key="3">
    <source>
        <dbReference type="ARBA" id="ARBA00022448"/>
    </source>
</evidence>
<keyword evidence="5 7" id="KW-1133">Transmembrane helix</keyword>
<dbReference type="GO" id="GO:0016020">
    <property type="term" value="C:membrane"/>
    <property type="evidence" value="ECO:0007669"/>
    <property type="project" value="UniProtKB-SubCell"/>
</dbReference>
<evidence type="ECO:0000256" key="6">
    <source>
        <dbReference type="ARBA" id="ARBA00023136"/>
    </source>
</evidence>
<evidence type="ECO:0000256" key="1">
    <source>
        <dbReference type="ARBA" id="ARBA00004370"/>
    </source>
</evidence>
<evidence type="ECO:0000256" key="7">
    <source>
        <dbReference type="SAM" id="Phobius"/>
    </source>
</evidence>
<comment type="similarity">
    <text evidence="2">Belongs to the purine permeases (TC 2.A.7.14) family.</text>
</comment>
<name>A0A5J9TGM6_9POAL</name>
<dbReference type="Pfam" id="PF16913">
    <property type="entry name" value="PUNUT"/>
    <property type="match status" value="1"/>
</dbReference>
<sequence length="185" mass="19446">MGQLVNSPNGDGVVYNRHAVAGVHRPLRSVSSRRDAASCLRCSSLSSSVSSAGGPSTSCWSSRRPCLSAHLRSRPFGLAVTDGFPAMPREAAGFKHGEAAYVNVMVWSAVTFQLGVLGGTGVLFLASTVLVGVLNAVRVPLTSIAAVIWFHDPMSGFKILALVITVWGFASYMVGHSSLKETSPN</sequence>
<keyword evidence="9" id="KW-1185">Reference proteome</keyword>
<proteinExistence type="inferred from homology"/>
<feature type="transmembrane region" description="Helical" evidence="7">
    <location>
        <begin position="157"/>
        <end position="175"/>
    </location>
</feature>
<dbReference type="Gramene" id="TVU10424">
    <property type="protein sequence ID" value="TVU10424"/>
    <property type="gene ID" value="EJB05_43950"/>
</dbReference>
<keyword evidence="6 7" id="KW-0472">Membrane</keyword>
<dbReference type="GO" id="GO:0015211">
    <property type="term" value="F:purine nucleoside transmembrane transporter activity"/>
    <property type="evidence" value="ECO:0007669"/>
    <property type="project" value="InterPro"/>
</dbReference>
<evidence type="ECO:0000313" key="9">
    <source>
        <dbReference type="Proteomes" id="UP000324897"/>
    </source>
</evidence>
<reference evidence="8 9" key="1">
    <citation type="journal article" date="2019" name="Sci. Rep.">
        <title>A high-quality genome of Eragrostis curvula grass provides insights into Poaceae evolution and supports new strategies to enhance forage quality.</title>
        <authorList>
            <person name="Carballo J."/>
            <person name="Santos B.A.C.M."/>
            <person name="Zappacosta D."/>
            <person name="Garbus I."/>
            <person name="Selva J.P."/>
            <person name="Gallo C.A."/>
            <person name="Diaz A."/>
            <person name="Albertini E."/>
            <person name="Caccamo M."/>
            <person name="Echenique V."/>
        </authorList>
    </citation>
    <scope>NUCLEOTIDE SEQUENCE [LARGE SCALE GENOMIC DNA]</scope>
    <source>
        <strain evidence="9">cv. Victoria</strain>
        <tissue evidence="8">Leaf</tissue>
    </source>
</reference>
<accession>A0A5J9TGM6</accession>
<dbReference type="GO" id="GO:0005345">
    <property type="term" value="F:purine nucleobase transmembrane transporter activity"/>
    <property type="evidence" value="ECO:0007669"/>
    <property type="project" value="UniProtKB-ARBA"/>
</dbReference>
<protein>
    <submittedName>
        <fullName evidence="8">Uncharacterized protein</fullName>
    </submittedName>
</protein>
<comment type="caution">
    <text evidence="8">The sequence shown here is derived from an EMBL/GenBank/DDBJ whole genome shotgun (WGS) entry which is preliminary data.</text>
</comment>
<evidence type="ECO:0000256" key="2">
    <source>
        <dbReference type="ARBA" id="ARBA00006213"/>
    </source>
</evidence>
<keyword evidence="4 7" id="KW-0812">Transmembrane</keyword>
<feature type="transmembrane region" description="Helical" evidence="7">
    <location>
        <begin position="123"/>
        <end position="150"/>
    </location>
</feature>
<dbReference type="Proteomes" id="UP000324897">
    <property type="component" value="Chromosome 3"/>
</dbReference>
<dbReference type="OrthoDB" id="1710610at2759"/>
<dbReference type="AlphaFoldDB" id="A0A5J9TGM6"/>
<dbReference type="EMBL" id="RWGY01000039">
    <property type="protein sequence ID" value="TVU10424.1"/>
    <property type="molecule type" value="Genomic_DNA"/>
</dbReference>
<gene>
    <name evidence="8" type="ORF">EJB05_43950</name>
</gene>
<evidence type="ECO:0000256" key="5">
    <source>
        <dbReference type="ARBA" id="ARBA00022989"/>
    </source>
</evidence>
<feature type="non-terminal residue" evidence="8">
    <location>
        <position position="1"/>
    </location>
</feature>
<dbReference type="PANTHER" id="PTHR31376">
    <property type="entry name" value="OS09G0467300 PROTEIN-RELATED"/>
    <property type="match status" value="1"/>
</dbReference>
<comment type="subcellular location">
    <subcellularLocation>
        <location evidence="1">Membrane</location>
    </subcellularLocation>
</comment>